<protein>
    <submittedName>
        <fullName evidence="2">Uncharacterized protein</fullName>
    </submittedName>
</protein>
<reference evidence="2 3" key="1">
    <citation type="journal article" date="2024" name="J Genomics">
        <title>Draft genome sequencing and assembly of Favolaschia claudopus CIRM-BRFM 2984 isolated from oak limbs.</title>
        <authorList>
            <person name="Navarro D."/>
            <person name="Drula E."/>
            <person name="Chaduli D."/>
            <person name="Cazenave R."/>
            <person name="Ahrendt S."/>
            <person name="Wang J."/>
            <person name="Lipzen A."/>
            <person name="Daum C."/>
            <person name="Barry K."/>
            <person name="Grigoriev I.V."/>
            <person name="Favel A."/>
            <person name="Rosso M.N."/>
            <person name="Martin F."/>
        </authorList>
    </citation>
    <scope>NUCLEOTIDE SEQUENCE [LARGE SCALE GENOMIC DNA]</scope>
    <source>
        <strain evidence="2 3">CIRM-BRFM 2984</strain>
    </source>
</reference>
<feature type="compositionally biased region" description="Low complexity" evidence="1">
    <location>
        <begin position="56"/>
        <end position="78"/>
    </location>
</feature>
<dbReference type="AlphaFoldDB" id="A0AAW0E2B7"/>
<feature type="region of interest" description="Disordered" evidence="1">
    <location>
        <begin position="1"/>
        <end position="176"/>
    </location>
</feature>
<name>A0AAW0E2B7_9AGAR</name>
<evidence type="ECO:0000256" key="1">
    <source>
        <dbReference type="SAM" id="MobiDB-lite"/>
    </source>
</evidence>
<evidence type="ECO:0000313" key="3">
    <source>
        <dbReference type="Proteomes" id="UP001362999"/>
    </source>
</evidence>
<proteinExistence type="predicted"/>
<accession>A0AAW0E2B7</accession>
<dbReference type="Proteomes" id="UP001362999">
    <property type="component" value="Unassembled WGS sequence"/>
</dbReference>
<sequence>MTSADRPRRPALTSSTPAVPGTYPRNSSVLSTNRWGLAARRPNLKQNPTSYFSFRPHPNCNSPSSTSPSPSHTPQFSPLQPPSPANFDIRFTVHSPGSPDSEFSTRAFAGTGSSRGASPLPSPLPTSPLPESTPAGESETLQVPTIPKTAPLSVDGTFPTDKDMNTKHDEKNADESRWVCYPRYPPLMDVR</sequence>
<organism evidence="2 3">
    <name type="scientific">Favolaschia claudopus</name>
    <dbReference type="NCBI Taxonomy" id="2862362"/>
    <lineage>
        <taxon>Eukaryota</taxon>
        <taxon>Fungi</taxon>
        <taxon>Dikarya</taxon>
        <taxon>Basidiomycota</taxon>
        <taxon>Agaricomycotina</taxon>
        <taxon>Agaricomycetes</taxon>
        <taxon>Agaricomycetidae</taxon>
        <taxon>Agaricales</taxon>
        <taxon>Marasmiineae</taxon>
        <taxon>Mycenaceae</taxon>
        <taxon>Favolaschia</taxon>
    </lineage>
</organism>
<evidence type="ECO:0000313" key="2">
    <source>
        <dbReference type="EMBL" id="KAK7057982.1"/>
    </source>
</evidence>
<feature type="compositionally biased region" description="Polar residues" evidence="1">
    <location>
        <begin position="24"/>
        <end position="34"/>
    </location>
</feature>
<gene>
    <name evidence="2" type="ORF">R3P38DRAFT_3342123</name>
</gene>
<feature type="compositionally biased region" description="Basic and acidic residues" evidence="1">
    <location>
        <begin position="160"/>
        <end position="176"/>
    </location>
</feature>
<comment type="caution">
    <text evidence="2">The sequence shown here is derived from an EMBL/GenBank/DDBJ whole genome shotgun (WGS) entry which is preliminary data.</text>
</comment>
<dbReference type="EMBL" id="JAWWNJ010000004">
    <property type="protein sequence ID" value="KAK7057982.1"/>
    <property type="molecule type" value="Genomic_DNA"/>
</dbReference>
<keyword evidence="3" id="KW-1185">Reference proteome</keyword>